<dbReference type="VEuPathDB" id="FungiDB:ACLA_093180"/>
<dbReference type="eggNOG" id="KOG4754">
    <property type="taxonomic scope" value="Eukaryota"/>
</dbReference>
<reference evidence="2 3" key="1">
    <citation type="journal article" date="2008" name="PLoS Genet.">
        <title>Genomic islands in the pathogenic filamentous fungus Aspergillus fumigatus.</title>
        <authorList>
            <person name="Fedorova N.D."/>
            <person name="Khaldi N."/>
            <person name="Joardar V.S."/>
            <person name="Maiti R."/>
            <person name="Amedeo P."/>
            <person name="Anderson M.J."/>
            <person name="Crabtree J."/>
            <person name="Silva J.C."/>
            <person name="Badger J.H."/>
            <person name="Albarraq A."/>
            <person name="Angiuoli S."/>
            <person name="Bussey H."/>
            <person name="Bowyer P."/>
            <person name="Cotty P.J."/>
            <person name="Dyer P.S."/>
            <person name="Egan A."/>
            <person name="Galens K."/>
            <person name="Fraser-Liggett C.M."/>
            <person name="Haas B.J."/>
            <person name="Inman J.M."/>
            <person name="Kent R."/>
            <person name="Lemieux S."/>
            <person name="Malavazi I."/>
            <person name="Orvis J."/>
            <person name="Roemer T."/>
            <person name="Ronning C.M."/>
            <person name="Sundaram J.P."/>
            <person name="Sutton G."/>
            <person name="Turner G."/>
            <person name="Venter J.C."/>
            <person name="White O.R."/>
            <person name="Whitty B.R."/>
            <person name="Youngman P."/>
            <person name="Wolfe K.H."/>
            <person name="Goldman G.H."/>
            <person name="Wortman J.R."/>
            <person name="Jiang B."/>
            <person name="Denning D.W."/>
            <person name="Nierman W.C."/>
        </authorList>
    </citation>
    <scope>NUCLEOTIDE SEQUENCE [LARGE SCALE GENOMIC DNA]</scope>
    <source>
        <strain evidence="3">ATCC 1007 / CBS 513.65 / DSM 816 / NCTC 3887 / NRRL 1</strain>
    </source>
</reference>
<dbReference type="Pfam" id="PF00300">
    <property type="entry name" value="His_Phos_1"/>
    <property type="match status" value="1"/>
</dbReference>
<gene>
    <name evidence="2" type="ORF">ACLA_093180</name>
</gene>
<dbReference type="PANTHER" id="PTHR48100:SF1">
    <property type="entry name" value="HISTIDINE PHOSPHATASE FAMILY PROTEIN-RELATED"/>
    <property type="match status" value="1"/>
</dbReference>
<dbReference type="SUPFAM" id="SSF53254">
    <property type="entry name" value="Phosphoglycerate mutase-like"/>
    <property type="match status" value="1"/>
</dbReference>
<dbReference type="PANTHER" id="PTHR48100">
    <property type="entry name" value="BROAD-SPECIFICITY PHOSPHATASE YOR283W-RELATED"/>
    <property type="match status" value="1"/>
</dbReference>
<dbReference type="AlphaFoldDB" id="A1CFH0"/>
<dbReference type="CDD" id="cd07040">
    <property type="entry name" value="HP"/>
    <property type="match status" value="1"/>
</dbReference>
<organism evidence="2 3">
    <name type="scientific">Aspergillus clavatus (strain ATCC 1007 / CBS 513.65 / DSM 816 / NCTC 3887 / NRRL 1 / QM 1276 / 107)</name>
    <dbReference type="NCBI Taxonomy" id="344612"/>
    <lineage>
        <taxon>Eukaryota</taxon>
        <taxon>Fungi</taxon>
        <taxon>Dikarya</taxon>
        <taxon>Ascomycota</taxon>
        <taxon>Pezizomycotina</taxon>
        <taxon>Eurotiomycetes</taxon>
        <taxon>Eurotiomycetidae</taxon>
        <taxon>Eurotiales</taxon>
        <taxon>Aspergillaceae</taxon>
        <taxon>Aspergillus</taxon>
        <taxon>Aspergillus subgen. Fumigati</taxon>
    </lineage>
</organism>
<dbReference type="GO" id="GO:0016791">
    <property type="term" value="F:phosphatase activity"/>
    <property type="evidence" value="ECO:0007669"/>
    <property type="project" value="TreeGrafter"/>
</dbReference>
<feature type="chain" id="PRO_5002633394" evidence="1">
    <location>
        <begin position="21"/>
        <end position="353"/>
    </location>
</feature>
<dbReference type="HOGENOM" id="CLU_039184_0_1_1"/>
<keyword evidence="3" id="KW-1185">Reference proteome</keyword>
<proteinExistence type="predicted"/>
<dbReference type="EMBL" id="DS027052">
    <property type="protein sequence ID" value="EAW11619.1"/>
    <property type="molecule type" value="Genomic_DNA"/>
</dbReference>
<keyword evidence="1" id="KW-0732">Signal</keyword>
<dbReference type="InterPro" id="IPR050275">
    <property type="entry name" value="PGM_Phosphatase"/>
</dbReference>
<evidence type="ECO:0000313" key="3">
    <source>
        <dbReference type="Proteomes" id="UP000006701"/>
    </source>
</evidence>
<accession>A1CFH0</accession>
<dbReference type="InterPro" id="IPR029033">
    <property type="entry name" value="His_PPase_superfam"/>
</dbReference>
<dbReference type="GO" id="GO:0005737">
    <property type="term" value="C:cytoplasm"/>
    <property type="evidence" value="ECO:0007669"/>
    <property type="project" value="TreeGrafter"/>
</dbReference>
<name>A1CFH0_ASPCL</name>
<sequence>MPRPTLLVITLLVASLMAIAESVASETHLEFSTVTGYFLQDEPSTDPDTFDYVAANFGLIPRSYDSDAEFDPDSRKSQWERFAHHLEQLNANSGPETSYRLLYLGRHGEGYHNVAERRYGTELWDCYWALQDGDANTTWVDARLTAVGIAQAETARAAWSAQIDAGIPPPQAYYVSPLNRCLATASITFLGLKMPHTQPFRPVVKELLRETLGLHTCDSRSPRSAIAAEYPQYIFERGFAEHDPLYDAAWRESDSARDVRLRALLSDICARDPSTVLSLTAHSGAITSLLNVAGHRRFALATGAVIPVLVRVERVPGPAPEMRVDPPSGAPVCKVGMESKGVGEVVVEVVEGA</sequence>
<dbReference type="SMART" id="SM00855">
    <property type="entry name" value="PGAM"/>
    <property type="match status" value="1"/>
</dbReference>
<dbReference type="GeneID" id="4704885"/>
<dbReference type="OMA" id="NWVDARL"/>
<dbReference type="Proteomes" id="UP000006701">
    <property type="component" value="Unassembled WGS sequence"/>
</dbReference>
<evidence type="ECO:0000256" key="1">
    <source>
        <dbReference type="SAM" id="SignalP"/>
    </source>
</evidence>
<protein>
    <submittedName>
        <fullName evidence="2">Phosphoglycerate mutase family protein</fullName>
    </submittedName>
</protein>
<dbReference type="InterPro" id="IPR013078">
    <property type="entry name" value="His_Pase_superF_clade-1"/>
</dbReference>
<feature type="signal peptide" evidence="1">
    <location>
        <begin position="1"/>
        <end position="20"/>
    </location>
</feature>
<dbReference type="RefSeq" id="XP_001273045.1">
    <property type="nucleotide sequence ID" value="XM_001273044.1"/>
</dbReference>
<evidence type="ECO:0000313" key="2">
    <source>
        <dbReference type="EMBL" id="EAW11619.1"/>
    </source>
</evidence>
<dbReference type="Gene3D" id="3.40.50.1240">
    <property type="entry name" value="Phosphoglycerate mutase-like"/>
    <property type="match status" value="1"/>
</dbReference>
<dbReference type="OrthoDB" id="496981at2759"/>
<dbReference type="KEGG" id="act:ACLA_093180"/>